<comment type="caution">
    <text evidence="1">The sequence shown here is derived from an EMBL/GenBank/DDBJ whole genome shotgun (WGS) entry which is preliminary data.</text>
</comment>
<evidence type="ECO:0000313" key="1">
    <source>
        <dbReference type="EMBL" id="KAK6623587.1"/>
    </source>
</evidence>
<dbReference type="EMBL" id="JAWJWE010000038">
    <property type="protein sequence ID" value="KAK6623587.1"/>
    <property type="molecule type" value="Genomic_DNA"/>
</dbReference>
<dbReference type="Proteomes" id="UP001372834">
    <property type="component" value="Unassembled WGS sequence"/>
</dbReference>
<accession>A0AAN8PD31</accession>
<dbReference type="AlphaFoldDB" id="A0AAN8PD31"/>
<sequence>MSDNPDVCSLAPSSTHLKFIERKKERKKKKMRNKRAEFAGRKTPLYLLSPPVSFLRSTSAKAQRGQKRAIMTFLPVCRCRGTRGADELRVPTEVKRSQQQQQQKRDEYRIDWMKTVGLVAREEDLKS</sequence>
<name>A0AAN8PD31_POLSC</name>
<evidence type="ECO:0000313" key="2">
    <source>
        <dbReference type="Proteomes" id="UP001372834"/>
    </source>
</evidence>
<protein>
    <submittedName>
        <fullName evidence="1">Uncharacterized protein</fullName>
    </submittedName>
</protein>
<organism evidence="1 2">
    <name type="scientific">Polyplax serrata</name>
    <name type="common">Common mouse louse</name>
    <dbReference type="NCBI Taxonomy" id="468196"/>
    <lineage>
        <taxon>Eukaryota</taxon>
        <taxon>Metazoa</taxon>
        <taxon>Ecdysozoa</taxon>
        <taxon>Arthropoda</taxon>
        <taxon>Hexapoda</taxon>
        <taxon>Insecta</taxon>
        <taxon>Pterygota</taxon>
        <taxon>Neoptera</taxon>
        <taxon>Paraneoptera</taxon>
        <taxon>Psocodea</taxon>
        <taxon>Troctomorpha</taxon>
        <taxon>Phthiraptera</taxon>
        <taxon>Anoplura</taxon>
        <taxon>Polyplacidae</taxon>
        <taxon>Polyplax</taxon>
    </lineage>
</organism>
<gene>
    <name evidence="1" type="ORF">RUM43_009439</name>
</gene>
<proteinExistence type="predicted"/>
<reference evidence="1 2" key="1">
    <citation type="submission" date="2023-10" db="EMBL/GenBank/DDBJ databases">
        <title>Genomes of two closely related lineages of the louse Polyplax serrata with different host specificities.</title>
        <authorList>
            <person name="Martinu J."/>
            <person name="Tarabai H."/>
            <person name="Stefka J."/>
            <person name="Hypsa V."/>
        </authorList>
    </citation>
    <scope>NUCLEOTIDE SEQUENCE [LARGE SCALE GENOMIC DNA]</scope>
    <source>
        <strain evidence="1">HR10_N</strain>
    </source>
</reference>